<dbReference type="AlphaFoldDB" id="A0A0P7ADP5"/>
<protein>
    <recommendedName>
        <fullName evidence="5">MFS maltose permease</fullName>
    </recommendedName>
</protein>
<organism evidence="3 4">
    <name type="scientific">Neonectria ditissima</name>
    <dbReference type="NCBI Taxonomy" id="78410"/>
    <lineage>
        <taxon>Eukaryota</taxon>
        <taxon>Fungi</taxon>
        <taxon>Dikarya</taxon>
        <taxon>Ascomycota</taxon>
        <taxon>Pezizomycotina</taxon>
        <taxon>Sordariomycetes</taxon>
        <taxon>Hypocreomycetidae</taxon>
        <taxon>Hypocreales</taxon>
        <taxon>Nectriaceae</taxon>
        <taxon>Neonectria</taxon>
    </lineage>
</organism>
<gene>
    <name evidence="3" type="ORF">AK830_g11187</name>
</gene>
<reference evidence="3 4" key="1">
    <citation type="submission" date="2015-09" db="EMBL/GenBank/DDBJ databases">
        <title>Draft genome of a European isolate of the apple canker pathogen Neonectria ditissima.</title>
        <authorList>
            <person name="Gomez-Cortecero A."/>
            <person name="Harrison R.J."/>
            <person name="Armitage A.D."/>
        </authorList>
    </citation>
    <scope>NUCLEOTIDE SEQUENCE [LARGE SCALE GENOMIC DNA]</scope>
    <source>
        <strain evidence="3 4">R09/05</strain>
    </source>
</reference>
<name>A0A0P7ADP5_9HYPO</name>
<feature type="transmembrane region" description="Helical" evidence="2">
    <location>
        <begin position="74"/>
        <end position="95"/>
    </location>
</feature>
<proteinExistence type="predicted"/>
<evidence type="ECO:0000313" key="3">
    <source>
        <dbReference type="EMBL" id="KPM35383.1"/>
    </source>
</evidence>
<sequence>MRPRLVGRRAKLTTPLQQGLRSRTPCLRSFTYYTQLTTNSRPVLPFLAIPVTNRSVRCFTTERKQWLKHEAKMAVRYTISIWGIVACMGVIYFFVNEERLERTFPTPHEWGFITRKLLRDANNGKDPKNGEVNWAQAMELSRGCVLRLEDPKVDGQGVAKLSDMVDPDAQIPGEFNPCDISGKSEDWRQGYFEAIMLAAKAAEHADGWVRDLTRNVISPPEFVIGPSNPRPVPIPPGQPHAPREEDCEIAYPSADSFYMKILATRGFTPRQKLEAALEYASFMEFKQRAEGPDALYNLALAEATQGLDMSNPPYNPKTFVLNEKTGPPSLNLLDAITAIATHKARSGDISGALPIYLSLLKARRTLPNKPPAGSRTLAPSDSLWSQVTSLISQPAYPSPPPDGTQPPWRSPQERCQEASLSLWIGEILFAASSRDDGLSWTRDSVDLAEEQLRVLGPAPDDKAARQTCRECLTAGLDNWGKMVVKLAKDEDKRREQAASRSSVFSFWSGAQPTEGRWAAEDVVVKERVRRTKELVEDVTEENPGLAAFFKA</sequence>
<dbReference type="OrthoDB" id="5408102at2759"/>
<evidence type="ECO:0000256" key="1">
    <source>
        <dbReference type="SAM" id="MobiDB-lite"/>
    </source>
</evidence>
<accession>A0A0P7ADP5</accession>
<keyword evidence="2" id="KW-0812">Transmembrane</keyword>
<comment type="caution">
    <text evidence="3">The sequence shown here is derived from an EMBL/GenBank/DDBJ whole genome shotgun (WGS) entry which is preliminary data.</text>
</comment>
<feature type="region of interest" description="Disordered" evidence="1">
    <location>
        <begin position="392"/>
        <end position="412"/>
    </location>
</feature>
<keyword evidence="2" id="KW-0472">Membrane</keyword>
<evidence type="ECO:0000256" key="2">
    <source>
        <dbReference type="SAM" id="Phobius"/>
    </source>
</evidence>
<dbReference type="Proteomes" id="UP000050424">
    <property type="component" value="Unassembled WGS sequence"/>
</dbReference>
<dbReference type="STRING" id="78410.A0A0P7ADP5"/>
<dbReference type="EMBL" id="LKCW01000256">
    <property type="protein sequence ID" value="KPM35383.1"/>
    <property type="molecule type" value="Genomic_DNA"/>
</dbReference>
<evidence type="ECO:0000313" key="4">
    <source>
        <dbReference type="Proteomes" id="UP000050424"/>
    </source>
</evidence>
<evidence type="ECO:0008006" key="5">
    <source>
        <dbReference type="Google" id="ProtNLM"/>
    </source>
</evidence>
<keyword evidence="4" id="KW-1185">Reference proteome</keyword>
<keyword evidence="2" id="KW-1133">Transmembrane helix</keyword>